<dbReference type="RefSeq" id="WP_241914552.1">
    <property type="nucleotide sequence ID" value="NZ_CP093326.1"/>
</dbReference>
<name>A0ABY3WBJ7_9MICC</name>
<dbReference type="EMBL" id="CP093326">
    <property type="protein sequence ID" value="UNK46565.1"/>
    <property type="molecule type" value="Genomic_DNA"/>
</dbReference>
<dbReference type="InterPro" id="IPR043502">
    <property type="entry name" value="DNA/RNA_pol_sf"/>
</dbReference>
<keyword evidence="5" id="KW-0378">Hydrolase</keyword>
<comment type="catalytic activity">
    <reaction evidence="3">
        <text>DNA(n) + a 2'-deoxyribonucleoside 5'-triphosphate = DNA(n+1) + diphosphate</text>
        <dbReference type="Rhea" id="RHEA:22508"/>
        <dbReference type="Rhea" id="RHEA-COMP:17339"/>
        <dbReference type="Rhea" id="RHEA-COMP:17340"/>
        <dbReference type="ChEBI" id="CHEBI:33019"/>
        <dbReference type="ChEBI" id="CHEBI:61560"/>
        <dbReference type="ChEBI" id="CHEBI:173112"/>
        <dbReference type="EC" id="2.7.7.7"/>
    </reaction>
</comment>
<evidence type="ECO:0000313" key="6">
    <source>
        <dbReference type="Proteomes" id="UP000829069"/>
    </source>
</evidence>
<dbReference type="InterPro" id="IPR001098">
    <property type="entry name" value="DNA-dir_DNA_pol_A_palm_dom"/>
</dbReference>
<sequence length="568" mass="61581">MYIVLAPAARNIPVPAGTEPEAYLQRTDAHGAPAGPPAVVPAGKLAETVRGLDAGAPRWVFDSTRDAYLPLLAAGTGVDRSHDLALVRSILSLSVYTPDTAYIRALREEPIAHQDDELPRHLPPLQQSPDQFTLFDEPRADGTALEDLVAELQDQLAAVAASPQRARLQLLLAAESAGALIAAEMEHSGVPWSEDIHLDILSSHLGERPREGQRPEKLEDLAVKLGQELANPSFSPDSPQQLIRALHRAGIEVKTTSSWELKEHSHPAIEPLLQYRKLSRLFTANGWAWLDAWVRDGRFRPEYVAGGVVTGRWASRGGGALQIPGQIRDAVRPDPGRKLLVADAAQLEPRVLAALAQDSALAAAGRDKDLYQGIADAGFGGDRAKAKIAMLGAMYGATTGESGRLMPQLTRTYPQAIAVVERAARAGEAGQVVSSYLGRSCPPPSDRWLAAQRTTTAEEQRRADGLARSRGRFTRNFVVQSTAAEWALCWLAELRRRLRGCAAEGTSVGDMVFFLHDEVMLHVHEDRTDMARRLVEESAAAATRLVFGRIPVEFPVSVAVVDSYADAK</sequence>
<dbReference type="SMART" id="SM00482">
    <property type="entry name" value="POLAc"/>
    <property type="match status" value="1"/>
</dbReference>
<feature type="domain" description="DNA-directed DNA polymerase family A palm" evidence="4">
    <location>
        <begin position="326"/>
        <end position="527"/>
    </location>
</feature>
<dbReference type="PANTHER" id="PTHR10133:SF27">
    <property type="entry name" value="DNA POLYMERASE NU"/>
    <property type="match status" value="1"/>
</dbReference>
<evidence type="ECO:0000313" key="5">
    <source>
        <dbReference type="EMBL" id="UNK46565.1"/>
    </source>
</evidence>
<keyword evidence="2" id="KW-0235">DNA replication</keyword>
<dbReference type="SUPFAM" id="SSF56672">
    <property type="entry name" value="DNA/RNA polymerases"/>
    <property type="match status" value="1"/>
</dbReference>
<dbReference type="Pfam" id="PF00476">
    <property type="entry name" value="DNA_pol_A"/>
    <property type="match status" value="1"/>
</dbReference>
<dbReference type="InterPro" id="IPR002298">
    <property type="entry name" value="DNA_polymerase_A"/>
</dbReference>
<evidence type="ECO:0000256" key="2">
    <source>
        <dbReference type="ARBA" id="ARBA00022705"/>
    </source>
</evidence>
<dbReference type="Proteomes" id="UP000829069">
    <property type="component" value="Chromosome"/>
</dbReference>
<dbReference type="PANTHER" id="PTHR10133">
    <property type="entry name" value="DNA POLYMERASE I"/>
    <property type="match status" value="1"/>
</dbReference>
<evidence type="ECO:0000256" key="3">
    <source>
        <dbReference type="ARBA" id="ARBA00049244"/>
    </source>
</evidence>
<keyword evidence="5" id="KW-0269">Exonuclease</keyword>
<proteinExistence type="predicted"/>
<dbReference type="NCBIfam" id="NF011538">
    <property type="entry name" value="PRK14975.1-1"/>
    <property type="match status" value="1"/>
</dbReference>
<keyword evidence="6" id="KW-1185">Reference proteome</keyword>
<reference evidence="5 6" key="1">
    <citation type="submission" date="2022-03" db="EMBL/GenBank/DDBJ databases">
        <title>Isotopic signatures of nitrous oxide derived from detoxification processes.</title>
        <authorList>
            <person name="Behrendt U."/>
            <person name="Buchen C."/>
            <person name="Well R."/>
            <person name="Ulrich A."/>
            <person name="Rohe L."/>
            <person name="Kolb S."/>
            <person name="Schloter M."/>
            <person name="Horn M.A."/>
            <person name="Augustin J."/>
        </authorList>
    </citation>
    <scope>NUCLEOTIDE SEQUENCE [LARGE SCALE GENOMIC DNA]</scope>
    <source>
        <strain evidence="5 6">S4-C24</strain>
    </source>
</reference>
<evidence type="ECO:0000256" key="1">
    <source>
        <dbReference type="ARBA" id="ARBA00012417"/>
    </source>
</evidence>
<evidence type="ECO:0000259" key="4">
    <source>
        <dbReference type="SMART" id="SM00482"/>
    </source>
</evidence>
<gene>
    <name evidence="5" type="ORF">MNQ99_04165</name>
</gene>
<protein>
    <recommendedName>
        <fullName evidence="1">DNA-directed DNA polymerase</fullName>
        <ecNumber evidence="1">2.7.7.7</ecNumber>
    </recommendedName>
</protein>
<keyword evidence="5" id="KW-0540">Nuclease</keyword>
<organism evidence="5 6">
    <name type="scientific">Arthrobacter sulfonylureivorans</name>
    <dbReference type="NCBI Taxonomy" id="2486855"/>
    <lineage>
        <taxon>Bacteria</taxon>
        <taxon>Bacillati</taxon>
        <taxon>Actinomycetota</taxon>
        <taxon>Actinomycetes</taxon>
        <taxon>Micrococcales</taxon>
        <taxon>Micrococcaceae</taxon>
        <taxon>Arthrobacter</taxon>
    </lineage>
</organism>
<accession>A0ABY3WBJ7</accession>
<dbReference type="GO" id="GO:0004527">
    <property type="term" value="F:exonuclease activity"/>
    <property type="evidence" value="ECO:0007669"/>
    <property type="project" value="UniProtKB-KW"/>
</dbReference>
<dbReference type="CDD" id="cd06444">
    <property type="entry name" value="DNA_pol_A"/>
    <property type="match status" value="1"/>
</dbReference>
<dbReference type="EC" id="2.7.7.7" evidence="1"/>
<dbReference type="Gene3D" id="3.30.70.370">
    <property type="match status" value="1"/>
</dbReference>
<dbReference type="Gene3D" id="1.10.150.20">
    <property type="entry name" value="5' to 3' exonuclease, C-terminal subdomain"/>
    <property type="match status" value="1"/>
</dbReference>